<dbReference type="SUPFAM" id="SSF52218">
    <property type="entry name" value="Flavoproteins"/>
    <property type="match status" value="1"/>
</dbReference>
<dbReference type="Pfam" id="PF03358">
    <property type="entry name" value="FMN_red"/>
    <property type="match status" value="1"/>
</dbReference>
<sequence length="184" mass="20654">MERVSKKILAISGSLRADSYSTKVLQLLRNHISKEIEFVLTDRLDKLPYFNPDIDDDHAFQEVEMFRAQIKSADLVIICTPEYAKGVPGVLKNALDWIVSSGEFIDKPTGVITVSPLPTGGQEAMRSILLTLGMINAHIPKEATWSVPQVSLKINEKGTIMDESFEQELEKFLLHLLVDKKTFP</sequence>
<dbReference type="Gene3D" id="3.40.50.360">
    <property type="match status" value="1"/>
</dbReference>
<proteinExistence type="inferred from homology"/>
<dbReference type="RefSeq" id="WP_160801705.1">
    <property type="nucleotide sequence ID" value="NZ_WUUL01000007.1"/>
</dbReference>
<accession>A0A6I4VRZ5</accession>
<evidence type="ECO:0000259" key="2">
    <source>
        <dbReference type="Pfam" id="PF03358"/>
    </source>
</evidence>
<dbReference type="GO" id="GO:0016491">
    <property type="term" value="F:oxidoreductase activity"/>
    <property type="evidence" value="ECO:0007669"/>
    <property type="project" value="InterPro"/>
</dbReference>
<dbReference type="PANTHER" id="PTHR30543:SF21">
    <property type="entry name" value="NAD(P)H-DEPENDENT FMN REDUCTASE LOT6"/>
    <property type="match status" value="1"/>
</dbReference>
<evidence type="ECO:0000313" key="3">
    <source>
        <dbReference type="EMBL" id="MXQ54347.1"/>
    </source>
</evidence>
<dbReference type="InterPro" id="IPR029039">
    <property type="entry name" value="Flavoprotein-like_sf"/>
</dbReference>
<keyword evidence="4" id="KW-1185">Reference proteome</keyword>
<evidence type="ECO:0000256" key="1">
    <source>
        <dbReference type="ARBA" id="ARBA00009428"/>
    </source>
</evidence>
<organism evidence="3 4">
    <name type="scientific">Shimazuella alba</name>
    <dbReference type="NCBI Taxonomy" id="2690964"/>
    <lineage>
        <taxon>Bacteria</taxon>
        <taxon>Bacillati</taxon>
        <taxon>Bacillota</taxon>
        <taxon>Bacilli</taxon>
        <taxon>Bacillales</taxon>
        <taxon>Thermoactinomycetaceae</taxon>
        <taxon>Shimazuella</taxon>
    </lineage>
</organism>
<comment type="caution">
    <text evidence="3">The sequence shown here is derived from an EMBL/GenBank/DDBJ whole genome shotgun (WGS) entry which is preliminary data.</text>
</comment>
<dbReference type="GO" id="GO:0010181">
    <property type="term" value="F:FMN binding"/>
    <property type="evidence" value="ECO:0007669"/>
    <property type="project" value="TreeGrafter"/>
</dbReference>
<dbReference type="Proteomes" id="UP000430692">
    <property type="component" value="Unassembled WGS sequence"/>
</dbReference>
<evidence type="ECO:0000313" key="4">
    <source>
        <dbReference type="Proteomes" id="UP000430692"/>
    </source>
</evidence>
<dbReference type="AlphaFoldDB" id="A0A6I4VRZ5"/>
<gene>
    <name evidence="3" type="ORF">GSM42_11615</name>
</gene>
<name>A0A6I4VRZ5_9BACL</name>
<dbReference type="EMBL" id="WUUL01000007">
    <property type="protein sequence ID" value="MXQ54347.1"/>
    <property type="molecule type" value="Genomic_DNA"/>
</dbReference>
<comment type="similarity">
    <text evidence="1">Belongs to the azoreductase type 2 family.</text>
</comment>
<feature type="domain" description="NADPH-dependent FMN reductase-like" evidence="2">
    <location>
        <begin position="7"/>
        <end position="149"/>
    </location>
</feature>
<reference evidence="3 4" key="1">
    <citation type="submission" date="2019-12" db="EMBL/GenBank/DDBJ databases">
        <title>Whole-genome analyses of novel actinobacteria.</title>
        <authorList>
            <person name="Sahin N."/>
            <person name="Saygin H."/>
        </authorList>
    </citation>
    <scope>NUCLEOTIDE SEQUENCE [LARGE SCALE GENOMIC DNA]</scope>
    <source>
        <strain evidence="3 4">KC615</strain>
    </source>
</reference>
<dbReference type="InterPro" id="IPR050712">
    <property type="entry name" value="NAD(P)H-dep_reductase"/>
</dbReference>
<dbReference type="GO" id="GO:0005829">
    <property type="term" value="C:cytosol"/>
    <property type="evidence" value="ECO:0007669"/>
    <property type="project" value="TreeGrafter"/>
</dbReference>
<dbReference type="InterPro" id="IPR005025">
    <property type="entry name" value="FMN_Rdtase-like_dom"/>
</dbReference>
<dbReference type="PANTHER" id="PTHR30543">
    <property type="entry name" value="CHROMATE REDUCTASE"/>
    <property type="match status" value="1"/>
</dbReference>
<protein>
    <submittedName>
        <fullName evidence="3">Flavoprotein</fullName>
    </submittedName>
</protein>